<feature type="domain" description="SigF-like NTF2-like" evidence="1">
    <location>
        <begin position="12"/>
        <end position="168"/>
    </location>
</feature>
<dbReference type="PANTHER" id="PTHR35393">
    <property type="entry name" value="CHROMOSOME 1, WHOLE GENOME SHOTGUN SEQUENCE"/>
    <property type="match status" value="1"/>
</dbReference>
<dbReference type="Proteomes" id="UP000093000">
    <property type="component" value="Unassembled WGS sequence"/>
</dbReference>
<reference evidence="2 3" key="1">
    <citation type="submission" date="2016-03" db="EMBL/GenBank/DDBJ databases">
        <title>Choanephora cucurbitarum.</title>
        <authorList>
            <person name="Min B."/>
            <person name="Park H."/>
            <person name="Park J.-H."/>
            <person name="Shin H.-D."/>
            <person name="Choi I.-G."/>
        </authorList>
    </citation>
    <scope>NUCLEOTIDE SEQUENCE [LARGE SCALE GENOMIC DNA]</scope>
    <source>
        <strain evidence="2 3">KUS-F28377</strain>
    </source>
</reference>
<dbReference type="InParanoid" id="A0A1C7NF85"/>
<proteinExistence type="predicted"/>
<evidence type="ECO:0000313" key="3">
    <source>
        <dbReference type="Proteomes" id="UP000093000"/>
    </source>
</evidence>
<evidence type="ECO:0000259" key="1">
    <source>
        <dbReference type="Pfam" id="PF24840"/>
    </source>
</evidence>
<accession>A0A1C7NF85</accession>
<evidence type="ECO:0000313" key="2">
    <source>
        <dbReference type="EMBL" id="OBZ87620.1"/>
    </source>
</evidence>
<keyword evidence="3" id="KW-1185">Reference proteome</keyword>
<dbReference type="Pfam" id="PF24840">
    <property type="entry name" value="NTF2_SigF"/>
    <property type="match status" value="1"/>
</dbReference>
<dbReference type="InterPro" id="IPR057514">
    <property type="entry name" value="NTF2_SigF"/>
</dbReference>
<sequence length="262" mass="30222">MSDIGSDSQVSPSALIKNIVEGLFSYNTVKRKRILEFYFFEDASLSSPIMSTEGVLNIQYVYTVWQTMNRTEPMIDNIVFDGHTAVIHLTQTISPYILPSLIQLKIPAITTLHFKETEKDSGLLKIYKQEDSWTLEGLLQSVPLVSFWYDHVLRLVMGKLVTATGDLLDAAIQQAEKMTLRGQEIQRIGRELAIENMEKLDEYKYDLHENYMKGIKNWRESCTLDEFDYYQHVTHSTSSSSFPIKESLHDTRPYHLIVEDVD</sequence>
<dbReference type="AlphaFoldDB" id="A0A1C7NF85"/>
<name>A0A1C7NF85_9FUNG</name>
<comment type="caution">
    <text evidence="2">The sequence shown here is derived from an EMBL/GenBank/DDBJ whole genome shotgun (WGS) entry which is preliminary data.</text>
</comment>
<dbReference type="EMBL" id="LUGH01000210">
    <property type="protein sequence ID" value="OBZ87620.1"/>
    <property type="molecule type" value="Genomic_DNA"/>
</dbReference>
<dbReference type="OrthoDB" id="5580651at2759"/>
<gene>
    <name evidence="2" type="ORF">A0J61_04337</name>
</gene>
<dbReference type="PANTHER" id="PTHR35393:SF1">
    <property type="entry name" value="SNOAL-LIKE DOMAIN-CONTAINING PROTEIN"/>
    <property type="match status" value="1"/>
</dbReference>
<organism evidence="2 3">
    <name type="scientific">Choanephora cucurbitarum</name>
    <dbReference type="NCBI Taxonomy" id="101091"/>
    <lineage>
        <taxon>Eukaryota</taxon>
        <taxon>Fungi</taxon>
        <taxon>Fungi incertae sedis</taxon>
        <taxon>Mucoromycota</taxon>
        <taxon>Mucoromycotina</taxon>
        <taxon>Mucoromycetes</taxon>
        <taxon>Mucorales</taxon>
        <taxon>Mucorineae</taxon>
        <taxon>Choanephoraceae</taxon>
        <taxon>Choanephoroideae</taxon>
        <taxon>Choanephora</taxon>
    </lineage>
</organism>
<protein>
    <recommendedName>
        <fullName evidence="1">SigF-like NTF2-like domain-containing protein</fullName>
    </recommendedName>
</protein>